<name>A0A318N3L7_9PROT</name>
<comment type="caution">
    <text evidence="4">The sequence shown here is derived from an EMBL/GenBank/DDBJ whole genome shotgun (WGS) entry which is preliminary data.</text>
</comment>
<evidence type="ECO:0000313" key="5">
    <source>
        <dbReference type="Proteomes" id="UP000247565"/>
    </source>
</evidence>
<dbReference type="InterPro" id="IPR051203">
    <property type="entry name" value="Polysaccharide_Synthase-Rel"/>
</dbReference>
<dbReference type="InterPro" id="IPR003869">
    <property type="entry name" value="Polysac_CapD-like"/>
</dbReference>
<accession>A0A318N3L7</accession>
<feature type="domain" description="Polysaccharide biosynthesis protein CapD-like" evidence="3">
    <location>
        <begin position="269"/>
        <end position="583"/>
    </location>
</feature>
<dbReference type="Pfam" id="PF02719">
    <property type="entry name" value="Polysacc_synt_2"/>
    <property type="match status" value="1"/>
</dbReference>
<proteinExistence type="inferred from homology"/>
<dbReference type="Proteomes" id="UP000247565">
    <property type="component" value="Unassembled WGS sequence"/>
</dbReference>
<keyword evidence="2" id="KW-1133">Transmembrane helix</keyword>
<reference evidence="4 5" key="1">
    <citation type="submission" date="2018-05" db="EMBL/GenBank/DDBJ databases">
        <title>Reference genomes for bee gut microbiota database.</title>
        <authorList>
            <person name="Ellegaard K.M."/>
        </authorList>
    </citation>
    <scope>NUCLEOTIDE SEQUENCE [LARGE SCALE GENOMIC DNA]</scope>
    <source>
        <strain evidence="4 5">ESL0284</strain>
    </source>
</reference>
<sequence>MDGLLAAIAAPLARWLSDPQGGFIHPLWFLTGGVLTLLVSGIPFHIPQQYWRFSGIADLLNIAAASVGSAILFTCLLYVTGYPLPSVTFPFIYAMVLLLLMGGGRIGYRILSSEAFRNYFNKKRKIIIVGNDADIDLFMRAIRLDHSNALSVMGLISFRQNRKGHRIHNIPILGSLDDFSVILTQLDAQKKLPSLFVIIGQELRGEQLRDFLAIAGKWNIDVQRTPVITHLSPAANLELKPIALDELLNRPQIVLDRAGMAEMIKGKVVAITGAGGSIGSELVRQVADLSPKLLLLLDQSEYALWKINIELSESNFAGLRETILINIREKKRVDSLFQKYKPDLVFHAAALKHVFTIENNPIEGFLTNIIGTRVVADAAVKCGTQAFIMISTDKAVNPSSFMGVSKRIAEMYCQSLDKTIRDNDSEKKNQGFEWLGMSKMRFITVRFGNVLGSTGSVVPLFKRQLSHGGPLTVTDPNMQRYFMTIPEAVGLVLQASVRATIRFGNGDKTDEMLHQGGIFVLDMGKPIKILDLARQMIRLAGLKPDEDIVIEFTGAKPGEKLFEELFYGREAPVPTDHDGLLMATPKGMDIKVVTEYIDRIRYACDNNDVVEAITYVQKLVPEFKHLSN</sequence>
<keyword evidence="2" id="KW-0472">Membrane</keyword>
<dbReference type="CDD" id="cd05237">
    <property type="entry name" value="UDP_invert_4-6DH_SDR_e"/>
    <property type="match status" value="1"/>
</dbReference>
<feature type="transmembrane region" description="Helical" evidence="2">
    <location>
        <begin position="91"/>
        <end position="108"/>
    </location>
</feature>
<gene>
    <name evidence="4" type="ORF">DK869_01215</name>
</gene>
<dbReference type="PANTHER" id="PTHR43318:SF1">
    <property type="entry name" value="POLYSACCHARIDE BIOSYNTHESIS PROTEIN EPSC-RELATED"/>
    <property type="match status" value="1"/>
</dbReference>
<dbReference type="EMBL" id="QGLT01000001">
    <property type="protein sequence ID" value="PXZ02076.1"/>
    <property type="molecule type" value="Genomic_DNA"/>
</dbReference>
<evidence type="ECO:0000256" key="1">
    <source>
        <dbReference type="ARBA" id="ARBA00007430"/>
    </source>
</evidence>
<dbReference type="InterPro" id="IPR036291">
    <property type="entry name" value="NAD(P)-bd_dom_sf"/>
</dbReference>
<dbReference type="AlphaFoldDB" id="A0A318N3L7"/>
<dbReference type="PANTHER" id="PTHR43318">
    <property type="entry name" value="UDP-N-ACETYLGLUCOSAMINE 4,6-DEHYDRATASE"/>
    <property type="match status" value="1"/>
</dbReference>
<dbReference type="Gene3D" id="3.40.50.720">
    <property type="entry name" value="NAD(P)-binding Rossmann-like Domain"/>
    <property type="match status" value="2"/>
</dbReference>
<dbReference type="SUPFAM" id="SSF51735">
    <property type="entry name" value="NAD(P)-binding Rossmann-fold domains"/>
    <property type="match status" value="1"/>
</dbReference>
<protein>
    <submittedName>
        <fullName evidence="4">Nucleotide sugar dehydratase</fullName>
    </submittedName>
</protein>
<evidence type="ECO:0000259" key="3">
    <source>
        <dbReference type="Pfam" id="PF02719"/>
    </source>
</evidence>
<evidence type="ECO:0000313" key="4">
    <source>
        <dbReference type="EMBL" id="PXZ02076.1"/>
    </source>
</evidence>
<keyword evidence="2" id="KW-0812">Transmembrane</keyword>
<dbReference type="OrthoDB" id="9803111at2"/>
<keyword evidence="5" id="KW-1185">Reference proteome</keyword>
<feature type="transmembrane region" description="Helical" evidence="2">
    <location>
        <begin position="27"/>
        <end position="47"/>
    </location>
</feature>
<organism evidence="4 5">
    <name type="scientific">Commensalibacter melissae</name>
    <dbReference type="NCBI Taxonomy" id="2070537"/>
    <lineage>
        <taxon>Bacteria</taxon>
        <taxon>Pseudomonadati</taxon>
        <taxon>Pseudomonadota</taxon>
        <taxon>Alphaproteobacteria</taxon>
        <taxon>Acetobacterales</taxon>
        <taxon>Acetobacteraceae</taxon>
    </lineage>
</organism>
<evidence type="ECO:0000256" key="2">
    <source>
        <dbReference type="SAM" id="Phobius"/>
    </source>
</evidence>
<comment type="similarity">
    <text evidence="1">Belongs to the polysaccharide synthase family.</text>
</comment>
<feature type="transmembrane region" description="Helical" evidence="2">
    <location>
        <begin position="59"/>
        <end position="79"/>
    </location>
</feature>